<feature type="domain" description="EAL" evidence="1">
    <location>
        <begin position="414"/>
        <end position="689"/>
    </location>
</feature>
<dbReference type="Gene3D" id="3.30.450.40">
    <property type="match status" value="1"/>
</dbReference>
<dbReference type="PANTHER" id="PTHR43102">
    <property type="entry name" value="SLR1143 PROTEIN"/>
    <property type="match status" value="1"/>
</dbReference>
<dbReference type="Gene3D" id="3.20.20.450">
    <property type="entry name" value="EAL domain"/>
    <property type="match status" value="1"/>
</dbReference>
<dbReference type="PANTHER" id="PTHR43102:SF2">
    <property type="entry name" value="GAF DOMAIN-CONTAINING PROTEIN"/>
    <property type="match status" value="1"/>
</dbReference>
<dbReference type="SUPFAM" id="SSF55781">
    <property type="entry name" value="GAF domain-like"/>
    <property type="match status" value="1"/>
</dbReference>
<keyword evidence="3" id="KW-1185">Reference proteome</keyword>
<reference evidence="2 3" key="1">
    <citation type="submission" date="2015-03" db="EMBL/GenBank/DDBJ databases">
        <title>Draft Genome Sequence of Burkholderia andropogonis type strain ICMP2807, isolated from Sorghum bicolor.</title>
        <authorList>
            <person name="Lopes-Santos L."/>
            <person name="Castro D.B."/>
            <person name="Ottoboni L.M."/>
            <person name="Park D."/>
            <person name="Weirc B.S."/>
            <person name="Destefano S.A."/>
        </authorList>
    </citation>
    <scope>NUCLEOTIDE SEQUENCE [LARGE SCALE GENOMIC DNA]</scope>
    <source>
        <strain evidence="2 3">ICMP2807</strain>
    </source>
</reference>
<dbReference type="AlphaFoldDB" id="A0A0F5JV13"/>
<organism evidence="2 3">
    <name type="scientific">Robbsia andropogonis</name>
    <dbReference type="NCBI Taxonomy" id="28092"/>
    <lineage>
        <taxon>Bacteria</taxon>
        <taxon>Pseudomonadati</taxon>
        <taxon>Pseudomonadota</taxon>
        <taxon>Betaproteobacteria</taxon>
        <taxon>Burkholderiales</taxon>
        <taxon>Burkholderiaceae</taxon>
        <taxon>Robbsia</taxon>
    </lineage>
</organism>
<dbReference type="SUPFAM" id="SSF141868">
    <property type="entry name" value="EAL domain-like"/>
    <property type="match status" value="1"/>
</dbReference>
<dbReference type="SMART" id="SM00065">
    <property type="entry name" value="GAF"/>
    <property type="match status" value="1"/>
</dbReference>
<dbReference type="InterPro" id="IPR001633">
    <property type="entry name" value="EAL_dom"/>
</dbReference>
<dbReference type="SMART" id="SM00052">
    <property type="entry name" value="EAL"/>
    <property type="match status" value="1"/>
</dbReference>
<dbReference type="STRING" id="28092.WM40_21615"/>
<protein>
    <recommendedName>
        <fullName evidence="1">EAL domain-containing protein</fullName>
    </recommendedName>
</protein>
<sequence length="756" mass="81742">MDALHRISPPLPFNDAERLRALWDSCILDTPRDPAFDAVAQAASELLQAPIAGISLVDQHRQWFKASVGVGLTDTAREDAFCAYAILQREPLIVLDARCDARFADNPLVTSPPGVRFYVGVPVRSEDGMPLGTLCVADVAPRGSVEPHVLKMLEDMAETVEVMIRMHRSSHYVDRASNLPNQRRFHENAAALRESALLATDGDRTTLACGQGHDSGAETSKSPGTGKWRAYAARQGLLPASSDMASAYWAVCLEAVPARRAEDWLACGKPERIDQHIEHMAAWLRSAVVTRDGVYRLSARHLAFFATMPRADIAKTIAALASDLHPDDAAGTRARFARMVTAIAEGPHDDQMNACAGEMQLVAMRVDACNSSHDLITALMAPRVAVHHTREVRRSIAFDTSRTAHASGEGKGAGQEYAVSTIGALTKSPRMAGSYTPVRDGCQMRVNLCAAIAEGFDVILPEERIDDGTGQAPGTGFYTADGAVSLTSAAQGVVGEKLCAVLDATQRHALLDWFSRWWTMERRTSARLQIRGGATLLAQSPRQWLDALLHVGLLPAQVEIAVPLAHLCERFADTQKRIRAWRELGIGVVVTGFGAGFDTVRWLPTLPLTAVCFDFRVIEAVRSTPKHARVVQRLVSLAHTLEMRVSVEGLESEEALRIARGLGIDEGSGDAVAHVLESDSAIRPALARASNGVMTGSANVPLARHAVPLLRQVGDAPAVSGCQHGEVCNAGCIPPRMSARDSVTRASMYPRFRFQS</sequence>
<dbReference type="RefSeq" id="WP_046153952.1">
    <property type="nucleotide sequence ID" value="NZ_CADFGU010000009.1"/>
</dbReference>
<evidence type="ECO:0000313" key="2">
    <source>
        <dbReference type="EMBL" id="KKB61688.1"/>
    </source>
</evidence>
<comment type="caution">
    <text evidence="2">The sequence shown here is derived from an EMBL/GenBank/DDBJ whole genome shotgun (WGS) entry which is preliminary data.</text>
</comment>
<dbReference type="Pfam" id="PF00563">
    <property type="entry name" value="EAL"/>
    <property type="match status" value="1"/>
</dbReference>
<dbReference type="InterPro" id="IPR003018">
    <property type="entry name" value="GAF"/>
</dbReference>
<dbReference type="PROSITE" id="PS50883">
    <property type="entry name" value="EAL"/>
    <property type="match status" value="1"/>
</dbReference>
<accession>A0A0F5JV13</accession>
<dbReference type="Pfam" id="PF01590">
    <property type="entry name" value="GAF"/>
    <property type="match status" value="1"/>
</dbReference>
<dbReference type="PATRIC" id="fig|28092.6.peg.5087"/>
<gene>
    <name evidence="2" type="ORF">WM40_21615</name>
</gene>
<dbReference type="EMBL" id="LAQU01000034">
    <property type="protein sequence ID" value="KKB61688.1"/>
    <property type="molecule type" value="Genomic_DNA"/>
</dbReference>
<proteinExistence type="predicted"/>
<evidence type="ECO:0000313" key="3">
    <source>
        <dbReference type="Proteomes" id="UP000033618"/>
    </source>
</evidence>
<name>A0A0F5JV13_9BURK</name>
<dbReference type="Proteomes" id="UP000033618">
    <property type="component" value="Unassembled WGS sequence"/>
</dbReference>
<dbReference type="InterPro" id="IPR029016">
    <property type="entry name" value="GAF-like_dom_sf"/>
</dbReference>
<dbReference type="InterPro" id="IPR035919">
    <property type="entry name" value="EAL_sf"/>
</dbReference>
<evidence type="ECO:0000259" key="1">
    <source>
        <dbReference type="PROSITE" id="PS50883"/>
    </source>
</evidence>